<evidence type="ECO:0000313" key="1">
    <source>
        <dbReference type="EMBL" id="OIQ84555.1"/>
    </source>
</evidence>
<organism evidence="1">
    <name type="scientific">mine drainage metagenome</name>
    <dbReference type="NCBI Taxonomy" id="410659"/>
    <lineage>
        <taxon>unclassified sequences</taxon>
        <taxon>metagenomes</taxon>
        <taxon>ecological metagenomes</taxon>
    </lineage>
</organism>
<comment type="caution">
    <text evidence="1">The sequence shown here is derived from an EMBL/GenBank/DDBJ whole genome shotgun (WGS) entry which is preliminary data.</text>
</comment>
<proteinExistence type="predicted"/>
<dbReference type="EMBL" id="MLJW01000609">
    <property type="protein sequence ID" value="OIQ84555.1"/>
    <property type="molecule type" value="Genomic_DNA"/>
</dbReference>
<dbReference type="AlphaFoldDB" id="A0A1J5R4B0"/>
<accession>A0A1J5R4B0</accession>
<sequence length="46" mass="5112">MDDRDTPLDAGTILTYGLAARLLEPYLNEKFGDWNPLNTVPTRCSG</sequence>
<gene>
    <name evidence="1" type="ORF">GALL_336230</name>
</gene>
<reference evidence="1" key="1">
    <citation type="submission" date="2016-10" db="EMBL/GenBank/DDBJ databases">
        <title>Sequence of Gallionella enrichment culture.</title>
        <authorList>
            <person name="Poehlein A."/>
            <person name="Muehling M."/>
            <person name="Daniel R."/>
        </authorList>
    </citation>
    <scope>NUCLEOTIDE SEQUENCE</scope>
</reference>
<protein>
    <submittedName>
        <fullName evidence="1">Uncharacterized protein</fullName>
    </submittedName>
</protein>
<name>A0A1J5R4B0_9ZZZZ</name>